<evidence type="ECO:0000259" key="14">
    <source>
        <dbReference type="PROSITE" id="PS50893"/>
    </source>
</evidence>
<keyword evidence="7" id="KW-0256">Endoplasmic reticulum</keyword>
<dbReference type="GO" id="GO:0016887">
    <property type="term" value="F:ATP hydrolysis activity"/>
    <property type="evidence" value="ECO:0007669"/>
    <property type="project" value="InterPro"/>
</dbReference>
<dbReference type="GO" id="GO:0005524">
    <property type="term" value="F:ATP binding"/>
    <property type="evidence" value="ECO:0007669"/>
    <property type="project" value="UniProtKB-KW"/>
</dbReference>
<dbReference type="InterPro" id="IPR003593">
    <property type="entry name" value="AAA+_ATPase"/>
</dbReference>
<dbReference type="Gene3D" id="3.40.50.300">
    <property type="entry name" value="P-loop containing nucleotide triphosphate hydrolases"/>
    <property type="match status" value="1"/>
</dbReference>
<dbReference type="SMART" id="SM00382">
    <property type="entry name" value="AAA"/>
    <property type="match status" value="1"/>
</dbReference>
<keyword evidence="9 13" id="KW-1133">Transmembrane helix</keyword>
<name>A0A6G1HBS2_9PEZI</name>
<dbReference type="InterPro" id="IPR017871">
    <property type="entry name" value="ABC_transporter-like_CS"/>
</dbReference>
<feature type="transmembrane region" description="Helical" evidence="13">
    <location>
        <begin position="1075"/>
        <end position="1097"/>
    </location>
</feature>
<dbReference type="InterPro" id="IPR003439">
    <property type="entry name" value="ABC_transporter-like_ATP-bd"/>
</dbReference>
<dbReference type="PROSITE" id="PS00022">
    <property type="entry name" value="EGF_1"/>
    <property type="match status" value="1"/>
</dbReference>
<dbReference type="FunFam" id="3.40.50.300:FF:000702">
    <property type="entry name" value="ABC transporter (Adp1)"/>
    <property type="match status" value="1"/>
</dbReference>
<dbReference type="GO" id="GO:0140359">
    <property type="term" value="F:ABC-type transporter activity"/>
    <property type="evidence" value="ECO:0007669"/>
    <property type="project" value="InterPro"/>
</dbReference>
<evidence type="ECO:0000256" key="7">
    <source>
        <dbReference type="ARBA" id="ARBA00022824"/>
    </source>
</evidence>
<keyword evidence="5" id="KW-0732">Signal</keyword>
<dbReference type="InterPro" id="IPR000742">
    <property type="entry name" value="EGF"/>
</dbReference>
<feature type="transmembrane region" description="Helical" evidence="13">
    <location>
        <begin position="880"/>
        <end position="901"/>
    </location>
</feature>
<evidence type="ECO:0000313" key="15">
    <source>
        <dbReference type="EMBL" id="KAF1990507.1"/>
    </source>
</evidence>
<evidence type="ECO:0000256" key="1">
    <source>
        <dbReference type="ARBA" id="ARBA00004477"/>
    </source>
</evidence>
<keyword evidence="10 13" id="KW-0472">Membrane</keyword>
<keyword evidence="3" id="KW-0813">Transport</keyword>
<dbReference type="GO" id="GO:0005789">
    <property type="term" value="C:endoplasmic reticulum membrane"/>
    <property type="evidence" value="ECO:0007669"/>
    <property type="project" value="UniProtKB-SubCell"/>
</dbReference>
<feature type="domain" description="ABC transporter" evidence="14">
    <location>
        <begin position="373"/>
        <end position="616"/>
    </location>
</feature>
<evidence type="ECO:0000313" key="16">
    <source>
        <dbReference type="Proteomes" id="UP000800041"/>
    </source>
</evidence>
<proteinExistence type="inferred from homology"/>
<keyword evidence="11" id="KW-0325">Glycoprotein</keyword>
<evidence type="ECO:0000256" key="9">
    <source>
        <dbReference type="ARBA" id="ARBA00022989"/>
    </source>
</evidence>
<evidence type="ECO:0000256" key="2">
    <source>
        <dbReference type="ARBA" id="ARBA00005814"/>
    </source>
</evidence>
<keyword evidence="6" id="KW-0547">Nucleotide-binding</keyword>
<feature type="transmembrane region" description="Helical" evidence="13">
    <location>
        <begin position="958"/>
        <end position="981"/>
    </location>
</feature>
<evidence type="ECO:0000256" key="13">
    <source>
        <dbReference type="SAM" id="Phobius"/>
    </source>
</evidence>
<comment type="similarity">
    <text evidence="2">Belongs to the ABC transporter superfamily. ABCG family. Eye pigment precursor importer (TC 3.A.1.204) subfamily.</text>
</comment>
<dbReference type="InterPro" id="IPR027417">
    <property type="entry name" value="P-loop_NTPase"/>
</dbReference>
<sequence>MRQFYYTVPFLASIPLLSHVSSAYQLHSNYSTADFSPDYFSIYKDRPDDCPPCFNCNLDDFQCKQFAPCSQANGRCNCPAGFGGEDCSLPLCGSLADGKERELKGDGPCQCKEGWEGINCNVCSTNDACNAMMPEGKDGVCYKQGLVVEENFQVCDITNRKILELLKEKKPQATFTCNNERKECDFQFWVDQKESFYCALDTCTYNGEVTPTQNITKYRCENAECRCIPDRMLCGADGSVDLTEWLATKITGPASFSSTWTEGGNSKDGSVFSEPNMNGLIAAMFGDESIFLNCKSGECLYATNVPGYERPVKKINTPLIAGVIAGCALFVVAVILIVWYMSRRSTRWGPIHLSDDEEDENAKLIADHKPAALYFQDVSYSLGGKQILNGVQGAVHPGELLAIMGASGAGKTTFLDILARKNKRGNVSGNFYVNGEQVLDDEFRSVIGFVDQEDTMLPTLTVHETILDSAMLRLPKEMSYQSKLQRVDDVEKQLGIYHIRQQIIGSEDGGHGRGISGGEKRRVGIACELVTSPSILFLDEPTSGLDSFNAFNVVECLVTLVKNYNRTVVFTIHQPRSNIVALFDQLILLAKGRTVYSGPFTSCQPYFDQIGYSCPPGFNIADYLIDLTMHAGTAHTPIDENASMFNRDGIHTSASSAIAIKSIPSISSVNMGPDSVGSATESLLRPKSKRKTSLKQQQDRQLFTRKKSGMDVPETPRTDDEGSIPESSVERNQQWLKLSRQHGVPPPPVSDDPDEPLPTANGTGTDLDLLVNNYATSDVAGSLHDDVNNAIHSAATANGGSVIRDTNGNVTATSGKVKGYRKVGVFGQFMILSTRTWRNLYRNPMLMLTHYAIAIVLAVFLGFLFYGLTDDIKGFQNRLGLFFFLLALFGFSTLTTLTVFATERLLFMRERAKGYYSPISYFAAKVVFDIVPLRLIPPIIMAAIVYPMTGLIPAWPEFLKFVLFLVLFNLAAAAICLFIGVIFHNGGVANLIGSLVMLFSLLFSGFLLNHESIPAAVTWLQTLSIFHYGFEGLIVNEVRTLSLIDHKYGLDIEVPGSAILSSFGFDNLALWRDCYSLAIFCGAFIVIAYVSMHVLLVERR</sequence>
<dbReference type="CDD" id="cd03213">
    <property type="entry name" value="ABCG_EPDR"/>
    <property type="match status" value="1"/>
</dbReference>
<dbReference type="PANTHER" id="PTHR48041:SF2">
    <property type="entry name" value="ATP-DEPENDENT PERMEASE-RELATED"/>
    <property type="match status" value="1"/>
</dbReference>
<dbReference type="OrthoDB" id="66620at2759"/>
<feature type="transmembrane region" description="Helical" evidence="13">
    <location>
        <begin position="988"/>
        <end position="1008"/>
    </location>
</feature>
<evidence type="ECO:0000256" key="10">
    <source>
        <dbReference type="ARBA" id="ARBA00023136"/>
    </source>
</evidence>
<evidence type="ECO:0000256" key="4">
    <source>
        <dbReference type="ARBA" id="ARBA00022692"/>
    </source>
</evidence>
<reference evidence="15" key="1">
    <citation type="journal article" date="2020" name="Stud. Mycol.">
        <title>101 Dothideomycetes genomes: a test case for predicting lifestyles and emergence of pathogens.</title>
        <authorList>
            <person name="Haridas S."/>
            <person name="Albert R."/>
            <person name="Binder M."/>
            <person name="Bloem J."/>
            <person name="Labutti K."/>
            <person name="Salamov A."/>
            <person name="Andreopoulos B."/>
            <person name="Baker S."/>
            <person name="Barry K."/>
            <person name="Bills G."/>
            <person name="Bluhm B."/>
            <person name="Cannon C."/>
            <person name="Castanera R."/>
            <person name="Culley D."/>
            <person name="Daum C."/>
            <person name="Ezra D."/>
            <person name="Gonzalez J."/>
            <person name="Henrissat B."/>
            <person name="Kuo A."/>
            <person name="Liang C."/>
            <person name="Lipzen A."/>
            <person name="Lutzoni F."/>
            <person name="Magnuson J."/>
            <person name="Mondo S."/>
            <person name="Nolan M."/>
            <person name="Ohm R."/>
            <person name="Pangilinan J."/>
            <person name="Park H.-J."/>
            <person name="Ramirez L."/>
            <person name="Alfaro M."/>
            <person name="Sun H."/>
            <person name="Tritt A."/>
            <person name="Yoshinaga Y."/>
            <person name="Zwiers L.-H."/>
            <person name="Turgeon B."/>
            <person name="Goodwin S."/>
            <person name="Spatafora J."/>
            <person name="Crous P."/>
            <person name="Grigoriev I."/>
        </authorList>
    </citation>
    <scope>NUCLEOTIDE SEQUENCE</scope>
    <source>
        <strain evidence="15">CBS 113979</strain>
    </source>
</reference>
<dbReference type="EMBL" id="ML977142">
    <property type="protein sequence ID" value="KAF1990507.1"/>
    <property type="molecule type" value="Genomic_DNA"/>
</dbReference>
<dbReference type="PANTHER" id="PTHR48041">
    <property type="entry name" value="ABC TRANSPORTER G FAMILY MEMBER 28"/>
    <property type="match status" value="1"/>
</dbReference>
<dbReference type="PROSITE" id="PS50893">
    <property type="entry name" value="ABC_TRANSPORTER_2"/>
    <property type="match status" value="1"/>
</dbReference>
<dbReference type="PROSITE" id="PS00211">
    <property type="entry name" value="ABC_TRANSPORTER_1"/>
    <property type="match status" value="1"/>
</dbReference>
<dbReference type="AlphaFoldDB" id="A0A6G1HBS2"/>
<dbReference type="InterPro" id="IPR043926">
    <property type="entry name" value="ABCG_dom"/>
</dbReference>
<keyword evidence="8" id="KW-0067">ATP-binding</keyword>
<evidence type="ECO:0000256" key="6">
    <source>
        <dbReference type="ARBA" id="ARBA00022741"/>
    </source>
</evidence>
<comment type="subcellular location">
    <subcellularLocation>
        <location evidence="1">Endoplasmic reticulum membrane</location>
        <topology evidence="1">Multi-pass membrane protein</topology>
    </subcellularLocation>
</comment>
<dbReference type="InterPro" id="IPR050352">
    <property type="entry name" value="ABCG_transporters"/>
</dbReference>
<dbReference type="Pfam" id="PF19055">
    <property type="entry name" value="ABC2_membrane_7"/>
    <property type="match status" value="1"/>
</dbReference>
<dbReference type="SUPFAM" id="SSF52540">
    <property type="entry name" value="P-loop containing nucleoside triphosphate hydrolases"/>
    <property type="match status" value="1"/>
</dbReference>
<keyword evidence="16" id="KW-1185">Reference proteome</keyword>
<evidence type="ECO:0000256" key="3">
    <source>
        <dbReference type="ARBA" id="ARBA00022448"/>
    </source>
</evidence>
<feature type="transmembrane region" description="Helical" evidence="13">
    <location>
        <begin position="319"/>
        <end position="341"/>
    </location>
</feature>
<feature type="transmembrane region" description="Helical" evidence="13">
    <location>
        <begin position="922"/>
        <end position="946"/>
    </location>
</feature>
<accession>A0A6G1HBS2</accession>
<keyword evidence="4 13" id="KW-0812">Transmembrane</keyword>
<evidence type="ECO:0000256" key="5">
    <source>
        <dbReference type="ARBA" id="ARBA00022729"/>
    </source>
</evidence>
<feature type="region of interest" description="Disordered" evidence="12">
    <location>
        <begin position="669"/>
        <end position="765"/>
    </location>
</feature>
<dbReference type="Pfam" id="PF01061">
    <property type="entry name" value="ABC2_membrane"/>
    <property type="match status" value="1"/>
</dbReference>
<gene>
    <name evidence="15" type="ORF">K402DRAFT_370578</name>
</gene>
<dbReference type="InterPro" id="IPR013525">
    <property type="entry name" value="ABC2_TM"/>
</dbReference>
<organism evidence="15 16">
    <name type="scientific">Aulographum hederae CBS 113979</name>
    <dbReference type="NCBI Taxonomy" id="1176131"/>
    <lineage>
        <taxon>Eukaryota</taxon>
        <taxon>Fungi</taxon>
        <taxon>Dikarya</taxon>
        <taxon>Ascomycota</taxon>
        <taxon>Pezizomycotina</taxon>
        <taxon>Dothideomycetes</taxon>
        <taxon>Pleosporomycetidae</taxon>
        <taxon>Aulographales</taxon>
        <taxon>Aulographaceae</taxon>
    </lineage>
</organism>
<evidence type="ECO:0000256" key="12">
    <source>
        <dbReference type="SAM" id="MobiDB-lite"/>
    </source>
</evidence>
<evidence type="ECO:0000256" key="8">
    <source>
        <dbReference type="ARBA" id="ARBA00022840"/>
    </source>
</evidence>
<dbReference type="Proteomes" id="UP000800041">
    <property type="component" value="Unassembled WGS sequence"/>
</dbReference>
<feature type="transmembrane region" description="Helical" evidence="13">
    <location>
        <begin position="845"/>
        <end position="868"/>
    </location>
</feature>
<dbReference type="Pfam" id="PF00005">
    <property type="entry name" value="ABC_tran"/>
    <property type="match status" value="1"/>
</dbReference>
<evidence type="ECO:0000256" key="11">
    <source>
        <dbReference type="ARBA" id="ARBA00023180"/>
    </source>
</evidence>
<protein>
    <submittedName>
        <fullName evidence="15">Putative ABC transporter</fullName>
    </submittedName>
</protein>